<organism evidence="1 2">
    <name type="scientific">Nakamurella leprariae</name>
    <dbReference type="NCBI Taxonomy" id="2803911"/>
    <lineage>
        <taxon>Bacteria</taxon>
        <taxon>Bacillati</taxon>
        <taxon>Actinomycetota</taxon>
        <taxon>Actinomycetes</taxon>
        <taxon>Nakamurellales</taxon>
        <taxon>Nakamurellaceae</taxon>
        <taxon>Nakamurella</taxon>
    </lineage>
</organism>
<dbReference type="RefSeq" id="WP_205259052.1">
    <property type="nucleotide sequence ID" value="NZ_JAERWK010000003.1"/>
</dbReference>
<accession>A0A938Y4V5</accession>
<gene>
    <name evidence="1" type="ORF">JL106_02230</name>
</gene>
<comment type="caution">
    <text evidence="1">The sequence shown here is derived from an EMBL/GenBank/DDBJ whole genome shotgun (WGS) entry which is preliminary data.</text>
</comment>
<dbReference type="AlphaFoldDB" id="A0A938Y4V5"/>
<reference evidence="1" key="1">
    <citation type="submission" date="2021-01" db="EMBL/GenBank/DDBJ databases">
        <title>YIM 132084 draft genome.</title>
        <authorList>
            <person name="An D."/>
        </authorList>
    </citation>
    <scope>NUCLEOTIDE SEQUENCE</scope>
    <source>
        <strain evidence="1">YIM 132084</strain>
    </source>
</reference>
<evidence type="ECO:0000313" key="1">
    <source>
        <dbReference type="EMBL" id="MBM9466096.1"/>
    </source>
</evidence>
<name>A0A938Y4V5_9ACTN</name>
<evidence type="ECO:0000313" key="2">
    <source>
        <dbReference type="Proteomes" id="UP000663792"/>
    </source>
</evidence>
<sequence length="206" mass="21812">MTTATDPRAALEALEAKARAGDPVDAQEMALALAAVGAADRVAALAEQGETERQQEANRQQALQTLADARAAATAELAPLKAAVPELFDAALDALVALFEGAEAHRQAVQRQGVAMRRAGWTVRTWAHIDEEPADLDPANHVDFSQGNEVQSVTVAGAHYSGVATGKQWLDTATKQAAELATIEPSKRAAWITASSPARPWWTGDR</sequence>
<keyword evidence="2" id="KW-1185">Reference proteome</keyword>
<dbReference type="EMBL" id="JAERWK010000003">
    <property type="protein sequence ID" value="MBM9466096.1"/>
    <property type="molecule type" value="Genomic_DNA"/>
</dbReference>
<dbReference type="Proteomes" id="UP000663792">
    <property type="component" value="Unassembled WGS sequence"/>
</dbReference>
<protein>
    <submittedName>
        <fullName evidence="1">Uncharacterized protein</fullName>
    </submittedName>
</protein>
<proteinExistence type="predicted"/>